<dbReference type="Proteomes" id="UP000677082">
    <property type="component" value="Unassembled WGS sequence"/>
</dbReference>
<evidence type="ECO:0000313" key="2">
    <source>
        <dbReference type="Proteomes" id="UP000677082"/>
    </source>
</evidence>
<keyword evidence="2" id="KW-1185">Reference proteome</keyword>
<dbReference type="AlphaFoldDB" id="A0A919W959"/>
<accession>A0A919W959</accession>
<organism evidence="1 2">
    <name type="scientific">Paractinoplanes toevensis</name>
    <dbReference type="NCBI Taxonomy" id="571911"/>
    <lineage>
        <taxon>Bacteria</taxon>
        <taxon>Bacillati</taxon>
        <taxon>Actinomycetota</taxon>
        <taxon>Actinomycetes</taxon>
        <taxon>Micromonosporales</taxon>
        <taxon>Micromonosporaceae</taxon>
        <taxon>Paractinoplanes</taxon>
    </lineage>
</organism>
<comment type="caution">
    <text evidence="1">The sequence shown here is derived from an EMBL/GenBank/DDBJ whole genome shotgun (WGS) entry which is preliminary data.</text>
</comment>
<name>A0A919W959_9ACTN</name>
<dbReference type="SUPFAM" id="SSF56112">
    <property type="entry name" value="Protein kinase-like (PK-like)"/>
    <property type="match status" value="1"/>
</dbReference>
<gene>
    <name evidence="1" type="ORF">Ato02nite_076780</name>
</gene>
<proteinExistence type="predicted"/>
<evidence type="ECO:0000313" key="1">
    <source>
        <dbReference type="EMBL" id="GIM95885.1"/>
    </source>
</evidence>
<dbReference type="EMBL" id="BOQN01000102">
    <property type="protein sequence ID" value="GIM95885.1"/>
    <property type="molecule type" value="Genomic_DNA"/>
</dbReference>
<protein>
    <submittedName>
        <fullName evidence="1">Phosphotransferase</fullName>
    </submittedName>
</protein>
<sequence>MKANDWHDPAWVTAAHEWISAHLDAPATGPIVEVRVRPWSVTHRVPTEAGPRWFKANTAACAYEAPLAAALAGWVPDAVLPPLAADPRGWLLTADAGPTLRDEIGSDPPLETWERMLRAYAVLQRETAAHADDMVALGVPDLRLPLLPGLLKTFPEADPSVPFDDWCAELAADGLPATIQHDDLTDANVFPVGPRGFRFFDWGDASVSHPFGSMLVALGFAAHLLKLEPGAPELARLRDAYLEPWTDLAPAATLRRSVSLAYRIDRLPRALAWQRAVQDAALPVDEDFRTAAAYWLGELPAPAVI</sequence>
<dbReference type="RefSeq" id="WP_213011579.1">
    <property type="nucleotide sequence ID" value="NZ_BOQN01000102.1"/>
</dbReference>
<reference evidence="1 2" key="1">
    <citation type="submission" date="2021-03" db="EMBL/GenBank/DDBJ databases">
        <title>Whole genome shotgun sequence of Actinoplanes toevensis NBRC 105298.</title>
        <authorList>
            <person name="Komaki H."/>
            <person name="Tamura T."/>
        </authorList>
    </citation>
    <scope>NUCLEOTIDE SEQUENCE [LARGE SCALE GENOMIC DNA]</scope>
    <source>
        <strain evidence="1 2">NBRC 105298</strain>
    </source>
</reference>
<dbReference type="InterPro" id="IPR011009">
    <property type="entry name" value="Kinase-like_dom_sf"/>
</dbReference>